<dbReference type="EMBL" id="SHKY01000001">
    <property type="protein sequence ID" value="RZU51362.1"/>
    <property type="molecule type" value="Genomic_DNA"/>
</dbReference>
<dbReference type="Proteomes" id="UP000292564">
    <property type="component" value="Unassembled WGS sequence"/>
</dbReference>
<organism evidence="1 2">
    <name type="scientific">Krasilnikovia cinnamomea</name>
    <dbReference type="NCBI Taxonomy" id="349313"/>
    <lineage>
        <taxon>Bacteria</taxon>
        <taxon>Bacillati</taxon>
        <taxon>Actinomycetota</taxon>
        <taxon>Actinomycetes</taxon>
        <taxon>Micromonosporales</taxon>
        <taxon>Micromonosporaceae</taxon>
        <taxon>Krasilnikovia</taxon>
    </lineage>
</organism>
<evidence type="ECO:0000313" key="1">
    <source>
        <dbReference type="EMBL" id="RZU51362.1"/>
    </source>
</evidence>
<comment type="caution">
    <text evidence="1">The sequence shown here is derived from an EMBL/GenBank/DDBJ whole genome shotgun (WGS) entry which is preliminary data.</text>
</comment>
<sequence length="61" mass="6634">MLSILGLTPTAEAVYRQILQHADWGVADLVAHLGLEEQEVREALETFRVGGLCLIHCDACG</sequence>
<protein>
    <submittedName>
        <fullName evidence="1">Uncharacterized protein</fullName>
    </submittedName>
</protein>
<accession>A0A4Q7ZKA7</accession>
<keyword evidence="2" id="KW-1185">Reference proteome</keyword>
<gene>
    <name evidence="1" type="ORF">EV385_3178</name>
</gene>
<dbReference type="AlphaFoldDB" id="A0A4Q7ZKA7"/>
<name>A0A4Q7ZKA7_9ACTN</name>
<reference evidence="1 2" key="1">
    <citation type="submission" date="2019-02" db="EMBL/GenBank/DDBJ databases">
        <title>Sequencing the genomes of 1000 actinobacteria strains.</title>
        <authorList>
            <person name="Klenk H.-P."/>
        </authorList>
    </citation>
    <scope>NUCLEOTIDE SEQUENCE [LARGE SCALE GENOMIC DNA]</scope>
    <source>
        <strain evidence="1 2">DSM 45162</strain>
    </source>
</reference>
<evidence type="ECO:0000313" key="2">
    <source>
        <dbReference type="Proteomes" id="UP000292564"/>
    </source>
</evidence>
<proteinExistence type="predicted"/>